<evidence type="ECO:0000256" key="3">
    <source>
        <dbReference type="ARBA" id="ARBA00022737"/>
    </source>
</evidence>
<dbReference type="InterPro" id="IPR032675">
    <property type="entry name" value="LRR_dom_sf"/>
</dbReference>
<reference evidence="5 6" key="1">
    <citation type="submission" date="2019-07" db="EMBL/GenBank/DDBJ databases">
        <title>Draft genome assembly of a fouling barnacle, Amphibalanus amphitrite (Darwin, 1854): The first reference genome for Thecostraca.</title>
        <authorList>
            <person name="Kim W."/>
        </authorList>
    </citation>
    <scope>NUCLEOTIDE SEQUENCE [LARGE SCALE GENOMIC DNA]</scope>
    <source>
        <strain evidence="5">SNU_AA5</strain>
        <tissue evidence="5">Soma without cirri and trophi</tissue>
    </source>
</reference>
<dbReference type="SUPFAM" id="SSF52058">
    <property type="entry name" value="L domain-like"/>
    <property type="match status" value="1"/>
</dbReference>
<dbReference type="Proteomes" id="UP000440578">
    <property type="component" value="Unassembled WGS sequence"/>
</dbReference>
<dbReference type="FunFam" id="3.80.10.10:FF:001360">
    <property type="entry name" value="Uncharacterized protein"/>
    <property type="match status" value="1"/>
</dbReference>
<proteinExistence type="predicted"/>
<dbReference type="InterPro" id="IPR000483">
    <property type="entry name" value="Cys-rich_flank_reg_C"/>
</dbReference>
<dbReference type="Gene3D" id="3.80.10.10">
    <property type="entry name" value="Ribonuclease Inhibitor"/>
    <property type="match status" value="2"/>
</dbReference>
<dbReference type="PROSITE" id="PS51450">
    <property type="entry name" value="LRR"/>
    <property type="match status" value="3"/>
</dbReference>
<keyword evidence="1" id="KW-0433">Leucine-rich repeat</keyword>
<dbReference type="SMART" id="SM00369">
    <property type="entry name" value="LRR_TYP"/>
    <property type="match status" value="9"/>
</dbReference>
<dbReference type="Pfam" id="PF00560">
    <property type="entry name" value="LRR_1"/>
    <property type="match status" value="1"/>
</dbReference>
<feature type="domain" description="LRRCT" evidence="4">
    <location>
        <begin position="384"/>
        <end position="439"/>
    </location>
</feature>
<organism evidence="5 6">
    <name type="scientific">Amphibalanus amphitrite</name>
    <name type="common">Striped barnacle</name>
    <name type="synonym">Balanus amphitrite</name>
    <dbReference type="NCBI Taxonomy" id="1232801"/>
    <lineage>
        <taxon>Eukaryota</taxon>
        <taxon>Metazoa</taxon>
        <taxon>Ecdysozoa</taxon>
        <taxon>Arthropoda</taxon>
        <taxon>Crustacea</taxon>
        <taxon>Multicrustacea</taxon>
        <taxon>Cirripedia</taxon>
        <taxon>Thoracica</taxon>
        <taxon>Thoracicalcarea</taxon>
        <taxon>Balanomorpha</taxon>
        <taxon>Balanoidea</taxon>
        <taxon>Balanidae</taxon>
        <taxon>Amphibalaninae</taxon>
        <taxon>Amphibalanus</taxon>
    </lineage>
</organism>
<comment type="caution">
    <text evidence="5">The sequence shown here is derived from an EMBL/GenBank/DDBJ whole genome shotgun (WGS) entry which is preliminary data.</text>
</comment>
<gene>
    <name evidence="5" type="primary">Lrig2</name>
    <name evidence="5" type="ORF">FJT64_002229</name>
</gene>
<evidence type="ECO:0000313" key="5">
    <source>
        <dbReference type="EMBL" id="KAF0307703.1"/>
    </source>
</evidence>
<keyword evidence="6" id="KW-1185">Reference proteome</keyword>
<keyword evidence="2" id="KW-0732">Signal</keyword>
<dbReference type="OrthoDB" id="8400687at2759"/>
<sequence length="467" mass="52252">MSASGDAPVIARLSPPVPSAARAVMDSARRPARQPSAILLLLLPPLLLLLLAGPQPALARASCPSGRLIEPCTCKTKSKGLDIVCEAANADTLHKVMDHIKGVPNSAIQYMKIRDCDLSRLPDYFFMSLSIKHLYIIRSHLSVVENNALSSLAESLETLDFSSNNIKTGSPQIPDQAFRRLKKVDALYLNGNQIEEIPARAFAGLANMSRLSLYYNKISKVDDDAFYGLPNLHTLNMVQNHLRSVPAQAIKPLTRLVALDLSMNNITEIKKNDFSESLEWLSLGNNRVFAIPKQALRGLHRLKELDLKNNNISIIPEDAFEAYGQTLKFLRLQHNHIRDIPQGTFLQMHSIEWLQLSHNQITTLPLETVESMLNTLEVIDLYENPLICNCDMVWFKKWITDHSEKEEFQSLHHDPHCRKYDSRHIVSVKKLPRSEFNCPTAGQPPAAAASCWLQLLLLLAGSAAARQ</sequence>
<name>A0A6A4WNS7_AMPAM</name>
<dbReference type="FunFam" id="3.80.10.10:FF:001164">
    <property type="entry name" value="GH01279p"/>
    <property type="match status" value="1"/>
</dbReference>
<accession>A0A6A4WNS7</accession>
<evidence type="ECO:0000256" key="2">
    <source>
        <dbReference type="ARBA" id="ARBA00022729"/>
    </source>
</evidence>
<keyword evidence="3" id="KW-0677">Repeat</keyword>
<dbReference type="PANTHER" id="PTHR24366">
    <property type="entry name" value="IG(IMMUNOGLOBULIN) AND LRR(LEUCINE RICH REPEAT) DOMAINS"/>
    <property type="match status" value="1"/>
</dbReference>
<protein>
    <submittedName>
        <fullName evidence="5">Leucine-rich repeats and immunoglobulin-like domains protein 2</fullName>
    </submittedName>
</protein>
<dbReference type="PANTHER" id="PTHR24366:SF96">
    <property type="entry name" value="LEUCINE RICH REPEAT CONTAINING 53"/>
    <property type="match status" value="1"/>
</dbReference>
<dbReference type="Pfam" id="PF13855">
    <property type="entry name" value="LRR_8"/>
    <property type="match status" value="3"/>
</dbReference>
<evidence type="ECO:0000256" key="1">
    <source>
        <dbReference type="ARBA" id="ARBA00022614"/>
    </source>
</evidence>
<evidence type="ECO:0000313" key="6">
    <source>
        <dbReference type="Proteomes" id="UP000440578"/>
    </source>
</evidence>
<dbReference type="InterPro" id="IPR001611">
    <property type="entry name" value="Leu-rich_rpt"/>
</dbReference>
<dbReference type="SMART" id="SM00365">
    <property type="entry name" value="LRR_SD22"/>
    <property type="match status" value="5"/>
</dbReference>
<dbReference type="EMBL" id="VIIS01000547">
    <property type="protein sequence ID" value="KAF0307703.1"/>
    <property type="molecule type" value="Genomic_DNA"/>
</dbReference>
<dbReference type="SMART" id="SM00082">
    <property type="entry name" value="LRRCT"/>
    <property type="match status" value="1"/>
</dbReference>
<dbReference type="AlphaFoldDB" id="A0A6A4WNS7"/>
<dbReference type="InterPro" id="IPR003591">
    <property type="entry name" value="Leu-rich_rpt_typical-subtyp"/>
</dbReference>
<evidence type="ECO:0000259" key="4">
    <source>
        <dbReference type="SMART" id="SM00082"/>
    </source>
</evidence>